<proteinExistence type="predicted"/>
<accession>A0A8C5WSP3</accession>
<evidence type="ECO:0000313" key="2">
    <source>
        <dbReference type="Ensembl" id="ENSLLTP00000010929.1"/>
    </source>
</evidence>
<dbReference type="InterPro" id="IPR003006">
    <property type="entry name" value="Ig/MHC_CS"/>
</dbReference>
<evidence type="ECO:0000256" key="1">
    <source>
        <dbReference type="SAM" id="SignalP"/>
    </source>
</evidence>
<evidence type="ECO:0008006" key="4">
    <source>
        <dbReference type="Google" id="ProtNLM"/>
    </source>
</evidence>
<sequence length="102" mass="11603">RERSFLLGLLALLIKKSLNWLVVFGELGQNQCCLLYRAPSGESISQDPVQQYGDPHGTYHAWLSIEVDPKERDHYRCYVAHTALPEPLVLAWKEPGEKKKVG</sequence>
<reference evidence="2" key="1">
    <citation type="submission" date="2025-08" db="UniProtKB">
        <authorList>
            <consortium name="Ensembl"/>
        </authorList>
    </citation>
    <scope>IDENTIFICATION</scope>
</reference>
<keyword evidence="3" id="KW-1185">Reference proteome</keyword>
<evidence type="ECO:0000313" key="3">
    <source>
        <dbReference type="Proteomes" id="UP000694406"/>
    </source>
</evidence>
<dbReference type="InterPro" id="IPR013783">
    <property type="entry name" value="Ig-like_fold"/>
</dbReference>
<feature type="chain" id="PRO_5034459949" description="Immunoglobulin C1-set domain-containing protein" evidence="1">
    <location>
        <begin position="20"/>
        <end position="102"/>
    </location>
</feature>
<dbReference type="Gene3D" id="2.60.40.10">
    <property type="entry name" value="Immunoglobulins"/>
    <property type="match status" value="1"/>
</dbReference>
<dbReference type="AlphaFoldDB" id="A0A8C5WSP3"/>
<dbReference type="Ensembl" id="ENSLLTT00000011352.1">
    <property type="protein sequence ID" value="ENSLLTP00000010929.1"/>
    <property type="gene ID" value="ENSLLTG00000008384.1"/>
</dbReference>
<dbReference type="PROSITE" id="PS00290">
    <property type="entry name" value="IG_MHC"/>
    <property type="match status" value="1"/>
</dbReference>
<dbReference type="Proteomes" id="UP000694406">
    <property type="component" value="Unplaced"/>
</dbReference>
<feature type="signal peptide" evidence="1">
    <location>
        <begin position="1"/>
        <end position="19"/>
    </location>
</feature>
<dbReference type="InterPro" id="IPR036179">
    <property type="entry name" value="Ig-like_dom_sf"/>
</dbReference>
<protein>
    <recommendedName>
        <fullName evidence="4">Immunoglobulin C1-set domain-containing protein</fullName>
    </recommendedName>
</protein>
<reference evidence="2" key="2">
    <citation type="submission" date="2025-09" db="UniProtKB">
        <authorList>
            <consortium name="Ensembl"/>
        </authorList>
    </citation>
    <scope>IDENTIFICATION</scope>
</reference>
<organism evidence="2 3">
    <name type="scientific">Laticauda laticaudata</name>
    <name type="common">Blue-ringed sea krait</name>
    <name type="synonym">Blue-lipped sea krait</name>
    <dbReference type="NCBI Taxonomy" id="8630"/>
    <lineage>
        <taxon>Eukaryota</taxon>
        <taxon>Metazoa</taxon>
        <taxon>Chordata</taxon>
        <taxon>Craniata</taxon>
        <taxon>Vertebrata</taxon>
        <taxon>Euteleostomi</taxon>
        <taxon>Lepidosauria</taxon>
        <taxon>Squamata</taxon>
        <taxon>Bifurcata</taxon>
        <taxon>Unidentata</taxon>
        <taxon>Episquamata</taxon>
        <taxon>Toxicofera</taxon>
        <taxon>Serpentes</taxon>
        <taxon>Colubroidea</taxon>
        <taxon>Elapidae</taxon>
        <taxon>Laticaudinae</taxon>
        <taxon>Laticauda</taxon>
    </lineage>
</organism>
<keyword evidence="1" id="KW-0732">Signal</keyword>
<name>A0A8C5WSP3_LATLA</name>
<dbReference type="SUPFAM" id="SSF48726">
    <property type="entry name" value="Immunoglobulin"/>
    <property type="match status" value="1"/>
</dbReference>